<evidence type="ECO:0000256" key="5">
    <source>
        <dbReference type="ARBA" id="ARBA00022598"/>
    </source>
</evidence>
<dbReference type="Pfam" id="PF01409">
    <property type="entry name" value="tRNA-synt_2d"/>
    <property type="match status" value="1"/>
</dbReference>
<proteinExistence type="inferred from homology"/>
<dbReference type="GO" id="GO:0005524">
    <property type="term" value="F:ATP binding"/>
    <property type="evidence" value="ECO:0007669"/>
    <property type="project" value="UniProtKB-UniRule"/>
</dbReference>
<dbReference type="GO" id="GO:0006432">
    <property type="term" value="P:phenylalanyl-tRNA aminoacylation"/>
    <property type="evidence" value="ECO:0007669"/>
    <property type="project" value="UniProtKB-UniRule"/>
</dbReference>
<dbReference type="Gene3D" id="3.30.930.10">
    <property type="entry name" value="Bira Bifunctional Protein, Domain 2"/>
    <property type="match status" value="1"/>
</dbReference>
<keyword evidence="9 13" id="KW-0460">Magnesium</keyword>
<comment type="caution">
    <text evidence="15">The sequence shown here is derived from an EMBL/GenBank/DDBJ whole genome shotgun (WGS) entry which is preliminary data.</text>
</comment>
<comment type="subcellular location">
    <subcellularLocation>
        <location evidence="1 13">Cytoplasm</location>
    </subcellularLocation>
</comment>
<keyword evidence="4 13" id="KW-0963">Cytoplasm</keyword>
<evidence type="ECO:0000259" key="14">
    <source>
        <dbReference type="PROSITE" id="PS50862"/>
    </source>
</evidence>
<dbReference type="NCBIfam" id="TIGR00468">
    <property type="entry name" value="pheS"/>
    <property type="match status" value="1"/>
</dbReference>
<dbReference type="CDD" id="cd00496">
    <property type="entry name" value="PheRS_alpha_core"/>
    <property type="match status" value="1"/>
</dbReference>
<evidence type="ECO:0000313" key="16">
    <source>
        <dbReference type="Proteomes" id="UP000265882"/>
    </source>
</evidence>
<dbReference type="GO" id="GO:0004826">
    <property type="term" value="F:phenylalanine-tRNA ligase activity"/>
    <property type="evidence" value="ECO:0007669"/>
    <property type="project" value="UniProtKB-UniRule"/>
</dbReference>
<dbReference type="EMBL" id="QZKU01000145">
    <property type="protein sequence ID" value="RJP14007.1"/>
    <property type="molecule type" value="Genomic_DNA"/>
</dbReference>
<dbReference type="PANTHER" id="PTHR11538">
    <property type="entry name" value="PHENYLALANYL-TRNA SYNTHETASE"/>
    <property type="match status" value="1"/>
</dbReference>
<dbReference type="AlphaFoldDB" id="A0A3A4MUN0"/>
<dbReference type="InterPro" id="IPR010978">
    <property type="entry name" value="tRNA-bd_arm"/>
</dbReference>
<keyword evidence="10 13" id="KW-0648">Protein biosynthesis</keyword>
<feature type="binding site" evidence="13">
    <location>
        <position position="253"/>
    </location>
    <ligand>
        <name>Mg(2+)</name>
        <dbReference type="ChEBI" id="CHEBI:18420"/>
        <note>shared with beta subunit</note>
    </ligand>
</feature>
<dbReference type="InterPro" id="IPR045864">
    <property type="entry name" value="aa-tRNA-synth_II/BPL/LPL"/>
</dbReference>
<evidence type="ECO:0000256" key="1">
    <source>
        <dbReference type="ARBA" id="ARBA00004496"/>
    </source>
</evidence>
<dbReference type="Pfam" id="PF02912">
    <property type="entry name" value="Phe_tRNA-synt_N"/>
    <property type="match status" value="1"/>
</dbReference>
<comment type="subunit">
    <text evidence="3 13">Tetramer of two alpha and two beta subunits.</text>
</comment>
<evidence type="ECO:0000256" key="13">
    <source>
        <dbReference type="HAMAP-Rule" id="MF_00281"/>
    </source>
</evidence>
<dbReference type="EC" id="6.1.1.20" evidence="13"/>
<comment type="cofactor">
    <cofactor evidence="13">
        <name>Mg(2+)</name>
        <dbReference type="ChEBI" id="CHEBI:18420"/>
    </cofactor>
    <text evidence="13">Binds 2 magnesium ions per tetramer.</text>
</comment>
<dbReference type="InterPro" id="IPR022911">
    <property type="entry name" value="Phe_tRNA_ligase_alpha1_bac"/>
</dbReference>
<reference evidence="15 16" key="1">
    <citation type="journal article" date="2017" name="ISME J.">
        <title>Energy and carbon metabolisms in a deep terrestrial subsurface fluid microbial community.</title>
        <authorList>
            <person name="Momper L."/>
            <person name="Jungbluth S.P."/>
            <person name="Lee M.D."/>
            <person name="Amend J.P."/>
        </authorList>
    </citation>
    <scope>NUCLEOTIDE SEQUENCE [LARGE SCALE GENOMIC DNA]</scope>
    <source>
        <strain evidence="15">SURF_5</strain>
    </source>
</reference>
<evidence type="ECO:0000256" key="6">
    <source>
        <dbReference type="ARBA" id="ARBA00022723"/>
    </source>
</evidence>
<dbReference type="GO" id="GO:0000049">
    <property type="term" value="F:tRNA binding"/>
    <property type="evidence" value="ECO:0007669"/>
    <property type="project" value="InterPro"/>
</dbReference>
<gene>
    <name evidence="13" type="primary">pheS</name>
    <name evidence="15" type="ORF">C4520_21895</name>
</gene>
<dbReference type="GO" id="GO:0005737">
    <property type="term" value="C:cytoplasm"/>
    <property type="evidence" value="ECO:0007669"/>
    <property type="project" value="UniProtKB-SubCell"/>
</dbReference>
<evidence type="ECO:0000256" key="9">
    <source>
        <dbReference type="ARBA" id="ARBA00022842"/>
    </source>
</evidence>
<keyword evidence="5 13" id="KW-0436">Ligase</keyword>
<evidence type="ECO:0000256" key="7">
    <source>
        <dbReference type="ARBA" id="ARBA00022741"/>
    </source>
</evidence>
<keyword evidence="6 13" id="KW-0479">Metal-binding</keyword>
<dbReference type="Proteomes" id="UP000265882">
    <property type="component" value="Unassembled WGS sequence"/>
</dbReference>
<dbReference type="SUPFAM" id="SSF55681">
    <property type="entry name" value="Class II aaRS and biotin synthetases"/>
    <property type="match status" value="1"/>
</dbReference>
<protein>
    <recommendedName>
        <fullName evidence="13">Phenylalanine--tRNA ligase alpha subunit</fullName>
        <ecNumber evidence="13">6.1.1.20</ecNumber>
    </recommendedName>
    <alternativeName>
        <fullName evidence="13">Phenylalanyl-tRNA synthetase alpha subunit</fullName>
        <shortName evidence="13">PheRS</shortName>
    </alternativeName>
</protein>
<organism evidence="15 16">
    <name type="scientific">Abyssobacteria bacterium (strain SURF_5)</name>
    <dbReference type="NCBI Taxonomy" id="2093360"/>
    <lineage>
        <taxon>Bacteria</taxon>
        <taxon>Pseudomonadati</taxon>
        <taxon>Candidatus Hydrogenedentota</taxon>
        <taxon>Candidatus Abyssobacteria</taxon>
    </lineage>
</organism>
<dbReference type="InterPro" id="IPR006195">
    <property type="entry name" value="aa-tRNA-synth_II"/>
</dbReference>
<dbReference type="FunFam" id="3.30.930.10:FF:000003">
    <property type="entry name" value="Phenylalanine--tRNA ligase alpha subunit"/>
    <property type="match status" value="1"/>
</dbReference>
<keyword evidence="11 13" id="KW-0030">Aminoacyl-tRNA synthetase</keyword>
<evidence type="ECO:0000256" key="2">
    <source>
        <dbReference type="ARBA" id="ARBA00010207"/>
    </source>
</evidence>
<dbReference type="InterPro" id="IPR004188">
    <property type="entry name" value="Phe-tRNA_ligase_II_N"/>
</dbReference>
<dbReference type="InterPro" id="IPR002319">
    <property type="entry name" value="Phenylalanyl-tRNA_Synthase"/>
</dbReference>
<dbReference type="PROSITE" id="PS50862">
    <property type="entry name" value="AA_TRNA_LIGASE_II"/>
    <property type="match status" value="1"/>
</dbReference>
<comment type="catalytic activity">
    <reaction evidence="12 13">
        <text>tRNA(Phe) + L-phenylalanine + ATP = L-phenylalanyl-tRNA(Phe) + AMP + diphosphate + H(+)</text>
        <dbReference type="Rhea" id="RHEA:19413"/>
        <dbReference type="Rhea" id="RHEA-COMP:9668"/>
        <dbReference type="Rhea" id="RHEA-COMP:9699"/>
        <dbReference type="ChEBI" id="CHEBI:15378"/>
        <dbReference type="ChEBI" id="CHEBI:30616"/>
        <dbReference type="ChEBI" id="CHEBI:33019"/>
        <dbReference type="ChEBI" id="CHEBI:58095"/>
        <dbReference type="ChEBI" id="CHEBI:78442"/>
        <dbReference type="ChEBI" id="CHEBI:78531"/>
        <dbReference type="ChEBI" id="CHEBI:456215"/>
        <dbReference type="EC" id="6.1.1.20"/>
    </reaction>
</comment>
<comment type="similarity">
    <text evidence="2 13">Belongs to the class-II aminoacyl-tRNA synthetase family. Phe-tRNA synthetase alpha subunit type 1 subfamily.</text>
</comment>
<name>A0A3A4MUN0_ABYX5</name>
<dbReference type="PANTHER" id="PTHR11538:SF41">
    <property type="entry name" value="PHENYLALANINE--TRNA LIGASE, MITOCHONDRIAL"/>
    <property type="match status" value="1"/>
</dbReference>
<keyword evidence="8 13" id="KW-0067">ATP-binding</keyword>
<keyword evidence="7 13" id="KW-0547">Nucleotide-binding</keyword>
<evidence type="ECO:0000256" key="11">
    <source>
        <dbReference type="ARBA" id="ARBA00023146"/>
    </source>
</evidence>
<evidence type="ECO:0000256" key="10">
    <source>
        <dbReference type="ARBA" id="ARBA00022917"/>
    </source>
</evidence>
<evidence type="ECO:0000256" key="4">
    <source>
        <dbReference type="ARBA" id="ARBA00022490"/>
    </source>
</evidence>
<evidence type="ECO:0000256" key="12">
    <source>
        <dbReference type="ARBA" id="ARBA00049255"/>
    </source>
</evidence>
<dbReference type="HAMAP" id="MF_00281">
    <property type="entry name" value="Phe_tRNA_synth_alpha1"/>
    <property type="match status" value="1"/>
</dbReference>
<sequence length="338" mass="38350">MEQQLEKLRADALEKVGQASDLSQLSQVQTEFLGRKGELTKLLRLMGSLPPDQRPAFGQSANRVKQEIQDAIDHKKSLFEREEREKKLKKESIDVTLPGLRPPIGHLHPITIVFEEIRRIFEGLGFQVATGPEVETDYHNFEALNFPKDHPSRDMQATFFINDDVLLRTHTSPVQIRAMTAQRPPLRIIAPGKVFRRDDDITHSPMFHQVEGLVVDEQITLGDLKGVLEAFIHRLYGPQTALRFRPSFFPFTEPSAEVDVQCVICGGSGCRTCKQSGWLEVLGSGMVHPNVFRAVGYDPEEYTGFAFGLGVDRLAMLKYGIDDIRTLYENDIRFLEQF</sequence>
<dbReference type="GO" id="GO:0000287">
    <property type="term" value="F:magnesium ion binding"/>
    <property type="evidence" value="ECO:0007669"/>
    <property type="project" value="UniProtKB-UniRule"/>
</dbReference>
<evidence type="ECO:0000256" key="3">
    <source>
        <dbReference type="ARBA" id="ARBA00011209"/>
    </source>
</evidence>
<evidence type="ECO:0000313" key="15">
    <source>
        <dbReference type="EMBL" id="RJP14007.1"/>
    </source>
</evidence>
<evidence type="ECO:0000256" key="8">
    <source>
        <dbReference type="ARBA" id="ARBA00022840"/>
    </source>
</evidence>
<feature type="domain" description="Aminoacyl-transfer RNA synthetases class-II family profile" evidence="14">
    <location>
        <begin position="113"/>
        <end position="317"/>
    </location>
</feature>
<dbReference type="SUPFAM" id="SSF46589">
    <property type="entry name" value="tRNA-binding arm"/>
    <property type="match status" value="1"/>
</dbReference>
<dbReference type="InterPro" id="IPR004529">
    <property type="entry name" value="Phe-tRNA-synth_IIc_asu"/>
</dbReference>
<accession>A0A3A4MUN0</accession>